<gene>
    <name evidence="1" type="ORF">prwr041_12490</name>
</gene>
<dbReference type="InterPro" id="IPR029058">
    <property type="entry name" value="AB_hydrolase_fold"/>
</dbReference>
<dbReference type="InterPro" id="IPR000801">
    <property type="entry name" value="Esterase-like"/>
</dbReference>
<sequence>MDKSRIEKVVIQSKSLNKEMNSLVYLPCGYDEGESFSTLYFLHGRSGDENILTGIDMHIVADKLIEAKEIAPMIIVCPNIDNSRGVNSSPDYKEVKDPFGRIINLGLYEDYLIKEVVPEIDKQFKTIQNRNGRYIGGVSAGGYTALHQVFRHPDMFSTVGGHMPAIELQLEEEDKAYFQNYGDWEKYDPIKIAREMECTDFNVYLDAGNQDEGGFYQGCSILNKILKEKGIESQNHIFEGHHSVEYIKSNTEKYLRFYGSPHVHLHE</sequence>
<evidence type="ECO:0000313" key="1">
    <source>
        <dbReference type="EMBL" id="BCS85356.1"/>
    </source>
</evidence>
<dbReference type="EMBL" id="AP024484">
    <property type="protein sequence ID" value="BCS85356.1"/>
    <property type="molecule type" value="Genomic_DNA"/>
</dbReference>
<dbReference type="RefSeq" id="WP_207155504.1">
    <property type="nucleotide sequence ID" value="NZ_AP024484.1"/>
</dbReference>
<evidence type="ECO:0000313" key="2">
    <source>
        <dbReference type="Proteomes" id="UP001319045"/>
    </source>
</evidence>
<name>A0ABM7NXV0_9BACT</name>
<reference evidence="1 2" key="1">
    <citation type="journal article" date="2022" name="Int. J. Syst. Evol. Microbiol.">
        <title>Prevotella herbatica sp. nov., a plant polysaccharide-decomposing anaerobic bacterium isolated from a methanogenic reactor.</title>
        <authorList>
            <person name="Uek A."/>
            <person name="Tonouchi A."/>
            <person name="Kaku N."/>
            <person name="Ueki K."/>
        </authorList>
    </citation>
    <scope>NUCLEOTIDE SEQUENCE [LARGE SCALE GENOMIC DNA]</scope>
    <source>
        <strain evidence="1 2">WR041</strain>
    </source>
</reference>
<proteinExistence type="predicted"/>
<dbReference type="PANTHER" id="PTHR48098">
    <property type="entry name" value="ENTEROCHELIN ESTERASE-RELATED"/>
    <property type="match status" value="1"/>
</dbReference>
<dbReference type="Proteomes" id="UP001319045">
    <property type="component" value="Chromosome"/>
</dbReference>
<dbReference type="PANTHER" id="PTHR48098:SF1">
    <property type="entry name" value="DIACYLGLYCEROL ACYLTRANSFERASE_MYCOLYLTRANSFERASE AG85A"/>
    <property type="match status" value="1"/>
</dbReference>
<dbReference type="InterPro" id="IPR050583">
    <property type="entry name" value="Mycobacterial_A85_antigen"/>
</dbReference>
<dbReference type="Gene3D" id="3.40.50.1820">
    <property type="entry name" value="alpha/beta hydrolase"/>
    <property type="match status" value="1"/>
</dbReference>
<accession>A0ABM7NXV0</accession>
<organism evidence="1 2">
    <name type="scientific">Prevotella herbatica</name>
    <dbReference type="NCBI Taxonomy" id="2801997"/>
    <lineage>
        <taxon>Bacteria</taxon>
        <taxon>Pseudomonadati</taxon>
        <taxon>Bacteroidota</taxon>
        <taxon>Bacteroidia</taxon>
        <taxon>Bacteroidales</taxon>
        <taxon>Prevotellaceae</taxon>
        <taxon>Prevotella</taxon>
    </lineage>
</organism>
<keyword evidence="2" id="KW-1185">Reference proteome</keyword>
<protein>
    <submittedName>
        <fullName evidence="1">Endo-1,4-beta-xylanase</fullName>
    </submittedName>
</protein>
<dbReference type="Pfam" id="PF00756">
    <property type="entry name" value="Esterase"/>
    <property type="match status" value="1"/>
</dbReference>
<dbReference type="SUPFAM" id="SSF53474">
    <property type="entry name" value="alpha/beta-Hydrolases"/>
    <property type="match status" value="1"/>
</dbReference>